<name>A0AAD8UL33_GLOAC</name>
<sequence>MAPEVDVKGWISLSSGHLLRRHRVLNHCSLPEPPLSVHQHYLPPQEIDTQSIM</sequence>
<comment type="caution">
    <text evidence="1">The sequence shown here is derived from an EMBL/GenBank/DDBJ whole genome shotgun (WGS) entry which is preliminary data.</text>
</comment>
<dbReference type="Proteomes" id="UP001244207">
    <property type="component" value="Unassembled WGS sequence"/>
</dbReference>
<evidence type="ECO:0000313" key="1">
    <source>
        <dbReference type="EMBL" id="KAK1723920.1"/>
    </source>
</evidence>
<keyword evidence="2" id="KW-1185">Reference proteome</keyword>
<dbReference type="RefSeq" id="XP_060363975.1">
    <property type="nucleotide sequence ID" value="XM_060508455.1"/>
</dbReference>
<organism evidence="1 2">
    <name type="scientific">Glomerella acutata</name>
    <name type="common">Colletotrichum acutatum</name>
    <dbReference type="NCBI Taxonomy" id="27357"/>
    <lineage>
        <taxon>Eukaryota</taxon>
        <taxon>Fungi</taxon>
        <taxon>Dikarya</taxon>
        <taxon>Ascomycota</taxon>
        <taxon>Pezizomycotina</taxon>
        <taxon>Sordariomycetes</taxon>
        <taxon>Hypocreomycetidae</taxon>
        <taxon>Glomerellales</taxon>
        <taxon>Glomerellaceae</taxon>
        <taxon>Colletotrichum</taxon>
        <taxon>Colletotrichum acutatum species complex</taxon>
    </lineage>
</organism>
<reference evidence="1" key="1">
    <citation type="submission" date="2021-12" db="EMBL/GenBank/DDBJ databases">
        <title>Comparative genomics, transcriptomics and evolutionary studies reveal genomic signatures of adaptation to plant cell wall in hemibiotrophic fungi.</title>
        <authorList>
            <consortium name="DOE Joint Genome Institute"/>
            <person name="Baroncelli R."/>
            <person name="Diaz J.F."/>
            <person name="Benocci T."/>
            <person name="Peng M."/>
            <person name="Battaglia E."/>
            <person name="Haridas S."/>
            <person name="Andreopoulos W."/>
            <person name="Labutti K."/>
            <person name="Pangilinan J."/>
            <person name="Floch G.L."/>
            <person name="Makela M.R."/>
            <person name="Henrissat B."/>
            <person name="Grigoriev I.V."/>
            <person name="Crouch J.A."/>
            <person name="De Vries R.P."/>
            <person name="Sukno S.A."/>
            <person name="Thon M.R."/>
        </authorList>
    </citation>
    <scope>NUCLEOTIDE SEQUENCE</scope>
    <source>
        <strain evidence="1">CBS 112980</strain>
    </source>
</reference>
<proteinExistence type="predicted"/>
<accession>A0AAD8UL33</accession>
<dbReference type="EMBL" id="JAHMHS010000058">
    <property type="protein sequence ID" value="KAK1723920.1"/>
    <property type="molecule type" value="Genomic_DNA"/>
</dbReference>
<evidence type="ECO:0000313" key="2">
    <source>
        <dbReference type="Proteomes" id="UP001244207"/>
    </source>
</evidence>
<feature type="non-terminal residue" evidence="1">
    <location>
        <position position="53"/>
    </location>
</feature>
<gene>
    <name evidence="1" type="ORF">BDZ83DRAFT_624617</name>
</gene>
<dbReference type="AlphaFoldDB" id="A0AAD8UL33"/>
<protein>
    <submittedName>
        <fullName evidence="1">Uncharacterized protein</fullName>
    </submittedName>
</protein>
<dbReference type="GeneID" id="85392354"/>